<keyword evidence="5" id="KW-0067">ATP-binding</keyword>
<dbReference type="InterPro" id="IPR006203">
    <property type="entry name" value="GHMP_knse_ATP-bd_CS"/>
</dbReference>
<dbReference type="SUPFAM" id="SSF54211">
    <property type="entry name" value="Ribosomal protein S5 domain 2-like"/>
    <property type="match status" value="1"/>
</dbReference>
<dbReference type="InterPro" id="IPR019539">
    <property type="entry name" value="GalKase_N"/>
</dbReference>
<dbReference type="InterPro" id="IPR014721">
    <property type="entry name" value="Ribsml_uS5_D2-typ_fold_subgr"/>
</dbReference>
<evidence type="ECO:0000256" key="3">
    <source>
        <dbReference type="ARBA" id="ARBA00022741"/>
    </source>
</evidence>
<evidence type="ECO:0000256" key="5">
    <source>
        <dbReference type="ARBA" id="ARBA00022840"/>
    </source>
</evidence>
<dbReference type="EMBL" id="CP130612">
    <property type="protein sequence ID" value="WKW12992.1"/>
    <property type="molecule type" value="Genomic_DNA"/>
</dbReference>
<dbReference type="Proteomes" id="UP001229955">
    <property type="component" value="Chromosome"/>
</dbReference>
<dbReference type="InterPro" id="IPR036554">
    <property type="entry name" value="GHMP_kinase_C_sf"/>
</dbReference>
<dbReference type="PANTHER" id="PTHR10457:SF7">
    <property type="entry name" value="GALACTOKINASE-RELATED"/>
    <property type="match status" value="1"/>
</dbReference>
<evidence type="ECO:0000259" key="8">
    <source>
        <dbReference type="Pfam" id="PF10509"/>
    </source>
</evidence>
<dbReference type="Gene3D" id="3.30.230.10">
    <property type="match status" value="1"/>
</dbReference>
<evidence type="ECO:0000313" key="10">
    <source>
        <dbReference type="EMBL" id="WKW15899.1"/>
    </source>
</evidence>
<accession>A0AA49Q8M1</accession>
<keyword evidence="4" id="KW-0418">Kinase</keyword>
<proteinExistence type="inferred from homology"/>
<dbReference type="Pfam" id="PF08544">
    <property type="entry name" value="GHMP_kinases_C"/>
    <property type="match status" value="1"/>
</dbReference>
<feature type="domain" description="GHMP kinase C-terminal" evidence="7">
    <location>
        <begin position="297"/>
        <end position="378"/>
    </location>
</feature>
<evidence type="ECO:0000256" key="2">
    <source>
        <dbReference type="ARBA" id="ARBA00022679"/>
    </source>
</evidence>
<comment type="similarity">
    <text evidence="1">Belongs to the GHMP kinase family. GalK subfamily.</text>
</comment>
<dbReference type="PRINTS" id="PR00959">
    <property type="entry name" value="MEVGALKINASE"/>
</dbReference>
<keyword evidence="2" id="KW-0808">Transferase</keyword>
<gene>
    <name evidence="9" type="ORF">Strain138_002306</name>
    <name evidence="10" type="ORF">Strain318_002305</name>
</gene>
<dbReference type="PROSITE" id="PS00627">
    <property type="entry name" value="GHMP_KINASES_ATP"/>
    <property type="match status" value="1"/>
</dbReference>
<evidence type="ECO:0000313" key="11">
    <source>
        <dbReference type="Proteomes" id="UP001229955"/>
    </source>
</evidence>
<dbReference type="Gene3D" id="3.30.70.890">
    <property type="entry name" value="GHMP kinase, C-terminal domain"/>
    <property type="match status" value="1"/>
</dbReference>
<keyword evidence="11" id="KW-1185">Reference proteome</keyword>
<name>A0AA49Q8M1_9BACT</name>
<protein>
    <recommendedName>
        <fullName evidence="12">Galactokinase</fullName>
    </recommendedName>
</protein>
<dbReference type="InterPro" id="IPR020568">
    <property type="entry name" value="Ribosomal_Su5_D2-typ_SF"/>
</dbReference>
<dbReference type="InterPro" id="IPR000705">
    <property type="entry name" value="Galactokinase"/>
</dbReference>
<evidence type="ECO:0000259" key="6">
    <source>
        <dbReference type="Pfam" id="PF00288"/>
    </source>
</evidence>
<evidence type="ECO:0000256" key="4">
    <source>
        <dbReference type="ARBA" id="ARBA00022777"/>
    </source>
</evidence>
<keyword evidence="3" id="KW-0547">Nucleotide-binding</keyword>
<evidence type="ECO:0000256" key="1">
    <source>
        <dbReference type="ARBA" id="ARBA00006566"/>
    </source>
</evidence>
<dbReference type="RefSeq" id="WP_367885859.1">
    <property type="nucleotide sequence ID" value="NZ_CP130612.1"/>
</dbReference>
<dbReference type="GO" id="GO:0004335">
    <property type="term" value="F:galactokinase activity"/>
    <property type="evidence" value="ECO:0007669"/>
    <property type="project" value="InterPro"/>
</dbReference>
<dbReference type="EMBL" id="CP130613">
    <property type="protein sequence ID" value="WKW15899.1"/>
    <property type="molecule type" value="Genomic_DNA"/>
</dbReference>
<dbReference type="GO" id="GO:0005524">
    <property type="term" value="F:ATP binding"/>
    <property type="evidence" value="ECO:0007669"/>
    <property type="project" value="UniProtKB-KW"/>
</dbReference>
<evidence type="ECO:0008006" key="12">
    <source>
        <dbReference type="Google" id="ProtNLM"/>
    </source>
</evidence>
<dbReference type="SUPFAM" id="SSF55060">
    <property type="entry name" value="GHMP Kinase, C-terminal domain"/>
    <property type="match status" value="1"/>
</dbReference>
<reference evidence="10" key="1">
    <citation type="submission" date="2023-07" db="EMBL/GenBank/DDBJ databases">
        <authorList>
            <person name="Haufschild T."/>
            <person name="Kallscheuer N."/>
            <person name="Hammer J."/>
            <person name="Kohn T."/>
            <person name="Kabuu M."/>
            <person name="Jogler M."/>
            <person name="Wohfarth N."/>
            <person name="Heuer A."/>
            <person name="Rohde M."/>
            <person name="van Teeseling M.C.F."/>
            <person name="Jogler C."/>
        </authorList>
    </citation>
    <scope>NUCLEOTIDE SEQUENCE</scope>
    <source>
        <strain evidence="9">Strain 138</strain>
        <strain evidence="10">Strain 318</strain>
    </source>
</reference>
<dbReference type="GO" id="GO:0005829">
    <property type="term" value="C:cytosol"/>
    <property type="evidence" value="ECO:0007669"/>
    <property type="project" value="TreeGrafter"/>
</dbReference>
<dbReference type="PRINTS" id="PR00473">
    <property type="entry name" value="GALCTOKINASE"/>
</dbReference>
<dbReference type="InterPro" id="IPR013750">
    <property type="entry name" value="GHMP_kinase_C_dom"/>
</dbReference>
<dbReference type="GO" id="GO:0006012">
    <property type="term" value="P:galactose metabolic process"/>
    <property type="evidence" value="ECO:0007669"/>
    <property type="project" value="InterPro"/>
</dbReference>
<dbReference type="KEGG" id="pspc:Strain318_002305"/>
<dbReference type="AlphaFoldDB" id="A0AA49Q8M1"/>
<evidence type="ECO:0000313" key="9">
    <source>
        <dbReference type="EMBL" id="WKW12992.1"/>
    </source>
</evidence>
<accession>A0AA49JWA1</accession>
<dbReference type="Pfam" id="PF00288">
    <property type="entry name" value="GHMP_kinases_N"/>
    <property type="match status" value="1"/>
</dbReference>
<feature type="domain" description="Galactokinase N-terminal" evidence="8">
    <location>
        <begin position="6"/>
        <end position="36"/>
    </location>
</feature>
<sequence>MNRQLFVPGRIELFGKHVDYGGGISMTCAIEEGITADVERIDVAVIDLEDRRTGRRARVPLRRDARPGGAHGGTYIAAVARRLARDFGPLRHGVRVVSESTLPRSAGLSSSSAFVTMLTLAVAEANELTSRPDWTRYLGEPLALAEYCGAVETGGAFGPWSGERGVGTRGGAQDHVAILCNADGRVGVYGYLPARAVGDAAFPRHWALLVATSGVRATKTGAAQADYNRAADLVHGLLTRWNAVERRHDRSLAAALSSAPDARARLDRLVQASSDAPLLSVRLTQFQREVDVVVPGALAAMRNGDASALRRWAVESQQGAELALRNQISETMFLARAALSAGAHAASAFGAGFGGAVWAICDAADADAVRDRWRALYASSHPARAAKSEWLRLQPSAGVRWLT</sequence>
<organism evidence="10 11">
    <name type="scientific">Pseudogemmatithrix spongiicola</name>
    <dbReference type="NCBI Taxonomy" id="3062599"/>
    <lineage>
        <taxon>Bacteria</taxon>
        <taxon>Pseudomonadati</taxon>
        <taxon>Gemmatimonadota</taxon>
        <taxon>Gemmatimonadia</taxon>
        <taxon>Gemmatimonadales</taxon>
        <taxon>Gemmatimonadaceae</taxon>
        <taxon>Pseudogemmatithrix</taxon>
    </lineage>
</organism>
<dbReference type="InterPro" id="IPR006204">
    <property type="entry name" value="GHMP_kinase_N_dom"/>
</dbReference>
<dbReference type="PANTHER" id="PTHR10457">
    <property type="entry name" value="MEVALONATE KINASE/GALACTOKINASE"/>
    <property type="match status" value="1"/>
</dbReference>
<evidence type="ECO:0000259" key="7">
    <source>
        <dbReference type="Pfam" id="PF08544"/>
    </source>
</evidence>
<dbReference type="Pfam" id="PF10509">
    <property type="entry name" value="GalKase_gal_bdg"/>
    <property type="match status" value="1"/>
</dbReference>
<feature type="domain" description="GHMP kinase N-terminal" evidence="6">
    <location>
        <begin position="75"/>
        <end position="129"/>
    </location>
</feature>